<dbReference type="EMBL" id="CVQI01035873">
    <property type="protein sequence ID" value="CRK46633.1"/>
    <property type="molecule type" value="Genomic_DNA"/>
</dbReference>
<protein>
    <submittedName>
        <fullName evidence="2">Uncharacterized protein</fullName>
    </submittedName>
</protein>
<reference evidence="3" key="1">
    <citation type="submission" date="2015-05" db="EMBL/GenBank/DDBJ databases">
        <authorList>
            <person name="Fogelqvist Johan"/>
        </authorList>
    </citation>
    <scope>NUCLEOTIDE SEQUENCE [LARGE SCALE GENOMIC DNA]</scope>
</reference>
<organism evidence="2 3">
    <name type="scientific">Verticillium longisporum</name>
    <name type="common">Verticillium dahliae var. longisporum</name>
    <dbReference type="NCBI Taxonomy" id="100787"/>
    <lineage>
        <taxon>Eukaryota</taxon>
        <taxon>Fungi</taxon>
        <taxon>Dikarya</taxon>
        <taxon>Ascomycota</taxon>
        <taxon>Pezizomycotina</taxon>
        <taxon>Sordariomycetes</taxon>
        <taxon>Hypocreomycetidae</taxon>
        <taxon>Glomerellales</taxon>
        <taxon>Plectosphaerellaceae</taxon>
        <taxon>Verticillium</taxon>
    </lineage>
</organism>
<dbReference type="AlphaFoldDB" id="A0A0G4NJN9"/>
<proteinExistence type="predicted"/>
<evidence type="ECO:0000313" key="3">
    <source>
        <dbReference type="Proteomes" id="UP000045706"/>
    </source>
</evidence>
<evidence type="ECO:0000313" key="2">
    <source>
        <dbReference type="EMBL" id="CRK46633.1"/>
    </source>
</evidence>
<feature type="non-terminal residue" evidence="2">
    <location>
        <position position="66"/>
    </location>
</feature>
<sequence length="66" mass="7012">MPARSSRKRSRTNGDDGSSVGLASSPMASSPPAFNIAHGGDDDDDIEEDVEIEDDLDEMDEAAEDD</sequence>
<feature type="compositionally biased region" description="Low complexity" evidence="1">
    <location>
        <begin position="23"/>
        <end position="33"/>
    </location>
</feature>
<feature type="region of interest" description="Disordered" evidence="1">
    <location>
        <begin position="1"/>
        <end position="66"/>
    </location>
</feature>
<feature type="compositionally biased region" description="Basic residues" evidence="1">
    <location>
        <begin position="1"/>
        <end position="11"/>
    </location>
</feature>
<name>A0A0G4NJN9_VERLO</name>
<evidence type="ECO:0000256" key="1">
    <source>
        <dbReference type="SAM" id="MobiDB-lite"/>
    </source>
</evidence>
<dbReference type="Proteomes" id="UP000045706">
    <property type="component" value="Unassembled WGS sequence"/>
</dbReference>
<gene>
    <name evidence="2" type="ORF">BN1723_016690</name>
</gene>
<feature type="compositionally biased region" description="Acidic residues" evidence="1">
    <location>
        <begin position="41"/>
        <end position="66"/>
    </location>
</feature>
<accession>A0A0G4NJN9</accession>